<keyword evidence="6" id="KW-0963">Cytoplasm</keyword>
<reference evidence="17" key="1">
    <citation type="journal article" date="2019" name="Int. J. Syst. Evol. Microbiol.">
        <title>The Global Catalogue of Microorganisms (GCM) 10K type strain sequencing project: providing services to taxonomists for standard genome sequencing and annotation.</title>
        <authorList>
            <consortium name="The Broad Institute Genomics Platform"/>
            <consortium name="The Broad Institute Genome Sequencing Center for Infectious Disease"/>
            <person name="Wu L."/>
            <person name="Ma J."/>
        </authorList>
    </citation>
    <scope>NUCLEOTIDE SEQUENCE [LARGE SCALE GENOMIC DNA]</scope>
    <source>
        <strain evidence="17">NCAIM B.02333</strain>
    </source>
</reference>
<dbReference type="Pfam" id="PF02922">
    <property type="entry name" value="CBM_48"/>
    <property type="match status" value="1"/>
</dbReference>
<dbReference type="EMBL" id="JBHRWW010000002">
    <property type="protein sequence ID" value="MFC3687425.1"/>
    <property type="molecule type" value="Genomic_DNA"/>
</dbReference>
<evidence type="ECO:0000256" key="8">
    <source>
        <dbReference type="ARBA" id="ARBA00023277"/>
    </source>
</evidence>
<keyword evidence="8" id="KW-0119">Carbohydrate metabolism</keyword>
<dbReference type="InterPro" id="IPR012768">
    <property type="entry name" value="Trehalose_TreZ"/>
</dbReference>
<name>A0ABV7WC92_9MICO</name>
<evidence type="ECO:0000256" key="12">
    <source>
        <dbReference type="ARBA" id="ARBA00034013"/>
    </source>
</evidence>
<sequence>MSHTFAVWAPDASTVDLVLVRDATGPEDGQRSLRPMTKVDGGWWRLAVGGTGHGTDYLYSVDGGDPAPDPRSSWQPFGVHGPSRLFDPSLHSWADDGWRGRDVRGALHYELHVGTFTPEGTLDAAAGMLDHLVSVGVEVVALMPVAAFPGRWGWGYDGVHLFAVHDPYGGPAALQRFVDACHARGLAVSLDVVYNHLGPAGNYTSVFGPYFTDAHETPWGQAVNLDAEHSAEVRRWICDNALRWFRDFHVDALRLDAVHALVDDSPRHVLAQLAEETAALSDGLHRPLSLVAESDLNDAVMVTPTTDGGLGMTAQWDDDVHHALHTLMTGERQGYYADFGSADVLRTVWREAFWHAGRHSTFRGEVWGARVPAGTSGHRFLAYASNHDQIGNRAVGDRPSATLSPGELAAELALVLTSPFTPMLFMGEEWGATTPFQFFTDHGDPELGRAVSEGRRREFAGHGWDAEDVPDPQDPATRDASVLRWDEPGEPVRTGLLDFVRDLVRLRAAEPDLRDDDLGAVEVDAGPPDESRVDGRPEWLVVHRGAWRVVVVLADRETEVPLHGHGTLARHWGPARTTGRTVVLGGPGAALVRLHD</sequence>
<dbReference type="PANTHER" id="PTHR43651">
    <property type="entry name" value="1,4-ALPHA-GLUCAN-BRANCHING ENZYME"/>
    <property type="match status" value="1"/>
</dbReference>
<dbReference type="InterPro" id="IPR004193">
    <property type="entry name" value="Glyco_hydro_13_N"/>
</dbReference>
<dbReference type="InterPro" id="IPR017853">
    <property type="entry name" value="GH"/>
</dbReference>
<dbReference type="Proteomes" id="UP001595685">
    <property type="component" value="Unassembled WGS sequence"/>
</dbReference>
<dbReference type="InterPro" id="IPR006047">
    <property type="entry name" value="GH13_cat_dom"/>
</dbReference>
<dbReference type="PIRSF" id="PIRSF006337">
    <property type="entry name" value="Trehalose_TreZ"/>
    <property type="match status" value="1"/>
</dbReference>
<keyword evidence="9 14" id="KW-0326">Glycosidase</keyword>
<evidence type="ECO:0000259" key="15">
    <source>
        <dbReference type="SMART" id="SM00642"/>
    </source>
</evidence>
<feature type="domain" description="Glycosyl hydrolase family 13 catalytic" evidence="15">
    <location>
        <begin position="110"/>
        <end position="507"/>
    </location>
</feature>
<dbReference type="Pfam" id="PF00128">
    <property type="entry name" value="Alpha-amylase"/>
    <property type="match status" value="1"/>
</dbReference>
<keyword evidence="17" id="KW-1185">Reference proteome</keyword>
<evidence type="ECO:0000256" key="14">
    <source>
        <dbReference type="PIRNR" id="PIRNR006337"/>
    </source>
</evidence>
<evidence type="ECO:0000256" key="13">
    <source>
        <dbReference type="NCBIfam" id="TIGR02402"/>
    </source>
</evidence>
<gene>
    <name evidence="16" type="primary">treZ</name>
    <name evidence="16" type="ORF">ACFOLH_03610</name>
</gene>
<evidence type="ECO:0000256" key="1">
    <source>
        <dbReference type="ARBA" id="ARBA00004496"/>
    </source>
</evidence>
<comment type="caution">
    <text evidence="16">The sequence shown here is derived from an EMBL/GenBank/DDBJ whole genome shotgun (WGS) entry which is preliminary data.</text>
</comment>
<dbReference type="RefSeq" id="WP_340290176.1">
    <property type="nucleotide sequence ID" value="NZ_JBBEOI010000015.1"/>
</dbReference>
<evidence type="ECO:0000256" key="5">
    <source>
        <dbReference type="ARBA" id="ARBA00015938"/>
    </source>
</evidence>
<dbReference type="Gene3D" id="1.10.10.760">
    <property type="entry name" value="E-set domains of sugar-utilizing enzymes"/>
    <property type="match status" value="1"/>
</dbReference>
<dbReference type="Gene3D" id="3.20.20.80">
    <property type="entry name" value="Glycosidases"/>
    <property type="match status" value="1"/>
</dbReference>
<dbReference type="SUPFAM" id="SSF81296">
    <property type="entry name" value="E set domains"/>
    <property type="match status" value="1"/>
</dbReference>
<evidence type="ECO:0000313" key="17">
    <source>
        <dbReference type="Proteomes" id="UP001595685"/>
    </source>
</evidence>
<evidence type="ECO:0000256" key="11">
    <source>
        <dbReference type="ARBA" id="ARBA00033284"/>
    </source>
</evidence>
<protein>
    <recommendedName>
        <fullName evidence="5 13">Malto-oligosyltrehalose trehalohydrolase</fullName>
        <shortName evidence="14">MTHase</shortName>
        <ecNumber evidence="4 13">3.2.1.141</ecNumber>
    </recommendedName>
    <alternativeName>
        <fullName evidence="11 14">4-alpha-D-((1-&gt;4)-alpha-D-glucano)trehalose trehalohydrolase</fullName>
    </alternativeName>
    <alternativeName>
        <fullName evidence="10 14">Maltooligosyl trehalose trehalohydrolase</fullName>
    </alternativeName>
</protein>
<dbReference type="GO" id="GO:0033942">
    <property type="term" value="F:4-alpha-D-(1-&gt;4)-alpha-D-glucanotrehalose trehalohydrolase activity"/>
    <property type="evidence" value="ECO:0007669"/>
    <property type="project" value="UniProtKB-EC"/>
</dbReference>
<keyword evidence="7 14" id="KW-0378">Hydrolase</keyword>
<evidence type="ECO:0000256" key="6">
    <source>
        <dbReference type="ARBA" id="ARBA00022490"/>
    </source>
</evidence>
<evidence type="ECO:0000313" key="16">
    <source>
        <dbReference type="EMBL" id="MFC3687425.1"/>
    </source>
</evidence>
<comment type="catalytic activity">
    <reaction evidence="12 14">
        <text>hydrolysis of (1-&gt;4)-alpha-D-glucosidic linkage in 4-alpha-D-[(1-&gt;4)-alpha-D-glucanosyl]n trehalose to yield trehalose and (1-&gt;4)-alpha-D-glucan.</text>
        <dbReference type="EC" id="3.2.1.141"/>
    </reaction>
</comment>
<dbReference type="SMART" id="SM00642">
    <property type="entry name" value="Aamy"/>
    <property type="match status" value="1"/>
</dbReference>
<dbReference type="InterPro" id="IPR044901">
    <property type="entry name" value="Trehalose_TreZ_E-set_sf"/>
</dbReference>
<evidence type="ECO:0000256" key="2">
    <source>
        <dbReference type="ARBA" id="ARBA00005199"/>
    </source>
</evidence>
<dbReference type="Gene3D" id="2.60.40.10">
    <property type="entry name" value="Immunoglobulins"/>
    <property type="match status" value="1"/>
</dbReference>
<dbReference type="NCBIfam" id="TIGR02402">
    <property type="entry name" value="trehalose_TreZ"/>
    <property type="match status" value="1"/>
</dbReference>
<proteinExistence type="inferred from homology"/>
<comment type="similarity">
    <text evidence="3 14">Belongs to the glycosyl hydrolase 13 family.</text>
</comment>
<dbReference type="PANTHER" id="PTHR43651:SF11">
    <property type="entry name" value="MALTO-OLIGOSYLTREHALOSE TREHALOHYDROLASE"/>
    <property type="match status" value="1"/>
</dbReference>
<evidence type="ECO:0000256" key="9">
    <source>
        <dbReference type="ARBA" id="ARBA00023295"/>
    </source>
</evidence>
<dbReference type="EC" id="3.2.1.141" evidence="4 13"/>
<dbReference type="InterPro" id="IPR013783">
    <property type="entry name" value="Ig-like_fold"/>
</dbReference>
<organism evidence="16 17">
    <name type="scientific">Aquipuribacter hungaricus</name>
    <dbReference type="NCBI Taxonomy" id="545624"/>
    <lineage>
        <taxon>Bacteria</taxon>
        <taxon>Bacillati</taxon>
        <taxon>Actinomycetota</taxon>
        <taxon>Actinomycetes</taxon>
        <taxon>Micrococcales</taxon>
        <taxon>Intrasporangiaceae</taxon>
        <taxon>Aquipuribacter</taxon>
    </lineage>
</organism>
<dbReference type="InterPro" id="IPR014756">
    <property type="entry name" value="Ig_E-set"/>
</dbReference>
<evidence type="ECO:0000256" key="7">
    <source>
        <dbReference type="ARBA" id="ARBA00022801"/>
    </source>
</evidence>
<evidence type="ECO:0000256" key="4">
    <source>
        <dbReference type="ARBA" id="ARBA00012268"/>
    </source>
</evidence>
<comment type="subcellular location">
    <subcellularLocation>
        <location evidence="1">Cytoplasm</location>
    </subcellularLocation>
</comment>
<dbReference type="SUPFAM" id="SSF51445">
    <property type="entry name" value="(Trans)glycosidases"/>
    <property type="match status" value="1"/>
</dbReference>
<accession>A0ABV7WC92</accession>
<comment type="pathway">
    <text evidence="2 14">Glycan biosynthesis; trehalose biosynthesis.</text>
</comment>
<dbReference type="CDD" id="cd11325">
    <property type="entry name" value="AmyAc_GTHase"/>
    <property type="match status" value="1"/>
</dbReference>
<dbReference type="CDD" id="cd02853">
    <property type="entry name" value="E_set_MTHase_like_N"/>
    <property type="match status" value="1"/>
</dbReference>
<evidence type="ECO:0000256" key="3">
    <source>
        <dbReference type="ARBA" id="ARBA00008061"/>
    </source>
</evidence>
<evidence type="ECO:0000256" key="10">
    <source>
        <dbReference type="ARBA" id="ARBA00032057"/>
    </source>
</evidence>